<protein>
    <submittedName>
        <fullName evidence="2">Uncharacterized protein</fullName>
    </submittedName>
</protein>
<accession>A0A915ES19</accession>
<evidence type="ECO:0000313" key="2">
    <source>
        <dbReference type="WBParaSite" id="jg8342"/>
    </source>
</evidence>
<dbReference type="Proteomes" id="UP000887574">
    <property type="component" value="Unplaced"/>
</dbReference>
<dbReference type="WBParaSite" id="jg8342">
    <property type="protein sequence ID" value="jg8342"/>
    <property type="gene ID" value="jg8342"/>
</dbReference>
<evidence type="ECO:0000313" key="1">
    <source>
        <dbReference type="Proteomes" id="UP000887574"/>
    </source>
</evidence>
<sequence>MGSQIVSVSLQSSFFSTRFNCRSMVLWMTLLAVFCCVVVGMPSTDAAALSDQQQAANNLDSSRFDRDSRAPKPKFIRLEGRARNLFDLDAVETHGIMEVMWMQI</sequence>
<proteinExistence type="predicted"/>
<dbReference type="AlphaFoldDB" id="A0A915ES19"/>
<organism evidence="1 2">
    <name type="scientific">Ditylenchus dipsaci</name>
    <dbReference type="NCBI Taxonomy" id="166011"/>
    <lineage>
        <taxon>Eukaryota</taxon>
        <taxon>Metazoa</taxon>
        <taxon>Ecdysozoa</taxon>
        <taxon>Nematoda</taxon>
        <taxon>Chromadorea</taxon>
        <taxon>Rhabditida</taxon>
        <taxon>Tylenchina</taxon>
        <taxon>Tylenchomorpha</taxon>
        <taxon>Sphaerularioidea</taxon>
        <taxon>Anguinidae</taxon>
        <taxon>Anguininae</taxon>
        <taxon>Ditylenchus</taxon>
    </lineage>
</organism>
<name>A0A915ES19_9BILA</name>
<reference evidence="2" key="1">
    <citation type="submission" date="2022-11" db="UniProtKB">
        <authorList>
            <consortium name="WormBaseParasite"/>
        </authorList>
    </citation>
    <scope>IDENTIFICATION</scope>
</reference>
<keyword evidence="1" id="KW-1185">Reference proteome</keyword>